<organism evidence="2 3">
    <name type="scientific">Trichobilharzia regenti</name>
    <name type="common">Nasal bird schistosome</name>
    <dbReference type="NCBI Taxonomy" id="157069"/>
    <lineage>
        <taxon>Eukaryota</taxon>
        <taxon>Metazoa</taxon>
        <taxon>Spiralia</taxon>
        <taxon>Lophotrochozoa</taxon>
        <taxon>Platyhelminthes</taxon>
        <taxon>Trematoda</taxon>
        <taxon>Digenea</taxon>
        <taxon>Strigeidida</taxon>
        <taxon>Schistosomatoidea</taxon>
        <taxon>Schistosomatidae</taxon>
        <taxon>Trichobilharzia</taxon>
    </lineage>
</organism>
<accession>A0AA85K3M7</accession>
<evidence type="ECO:0000313" key="2">
    <source>
        <dbReference type="Proteomes" id="UP000050795"/>
    </source>
</evidence>
<evidence type="ECO:0000313" key="3">
    <source>
        <dbReference type="WBParaSite" id="TREG1_64530.1"/>
    </source>
</evidence>
<dbReference type="AlphaFoldDB" id="A0AA85K3M7"/>
<feature type="region of interest" description="Disordered" evidence="1">
    <location>
        <begin position="67"/>
        <end position="106"/>
    </location>
</feature>
<reference evidence="3" key="2">
    <citation type="submission" date="2023-11" db="UniProtKB">
        <authorList>
            <consortium name="WormBaseParasite"/>
        </authorList>
    </citation>
    <scope>IDENTIFICATION</scope>
</reference>
<sequence>MTLRRIHLLNHTIKFFHSKSYTPCQKFLCSYTNSPDSKEAISDAEKLIEFFKKAEKSVVENKSLPSNNEVRVTKQDESVETDTTGTSQLNSTGQSNSDTAEEQGRKKASSLSFVPWTMSTLLKEMNISKLISERSKSSEKSFDTLLRYSPFIQLGDFKSRELVGVVIDNVNDTDLYIDFGGKFHCVCPQPDNQFYPRGSLVRIRLKNPELTDKFMINTKGISIFEAEATLLGPYKGRLVKSVAEEERTISATLADGTKRQRSSTDEDCVALEHWRLK</sequence>
<dbReference type="WBParaSite" id="TREG1_64530.1">
    <property type="protein sequence ID" value="TREG1_64530.1"/>
    <property type="gene ID" value="TREG1_64530"/>
</dbReference>
<dbReference type="InterPro" id="IPR019375">
    <property type="entry name" value="Ribosomal_bS1m"/>
</dbReference>
<dbReference type="PANTHER" id="PTHR13447">
    <property type="entry name" value="MITOCHONDRIAL 28S RIBOSOMAL PROTEIN S28"/>
    <property type="match status" value="1"/>
</dbReference>
<dbReference type="PANTHER" id="PTHR13447:SF2">
    <property type="entry name" value="SMALL RIBOSOMAL SUBUNIT PROTEIN BS1M"/>
    <property type="match status" value="1"/>
</dbReference>
<keyword evidence="2" id="KW-1185">Reference proteome</keyword>
<proteinExistence type="predicted"/>
<evidence type="ECO:0000256" key="1">
    <source>
        <dbReference type="SAM" id="MobiDB-lite"/>
    </source>
</evidence>
<reference evidence="2" key="1">
    <citation type="submission" date="2022-06" db="EMBL/GenBank/DDBJ databases">
        <authorList>
            <person name="Berger JAMES D."/>
            <person name="Berger JAMES D."/>
        </authorList>
    </citation>
    <scope>NUCLEOTIDE SEQUENCE [LARGE SCALE GENOMIC DNA]</scope>
</reference>
<feature type="compositionally biased region" description="Polar residues" evidence="1">
    <location>
        <begin position="81"/>
        <end position="98"/>
    </location>
</feature>
<dbReference type="Pfam" id="PF10246">
    <property type="entry name" value="MRP-S35"/>
    <property type="match status" value="1"/>
</dbReference>
<protein>
    <submittedName>
        <fullName evidence="3">Uncharacterized protein</fullName>
    </submittedName>
</protein>
<dbReference type="Proteomes" id="UP000050795">
    <property type="component" value="Unassembled WGS sequence"/>
</dbReference>
<name>A0AA85K3M7_TRIRE</name>
<dbReference type="GO" id="GO:0005763">
    <property type="term" value="C:mitochondrial small ribosomal subunit"/>
    <property type="evidence" value="ECO:0007669"/>
    <property type="project" value="TreeGrafter"/>
</dbReference>